<feature type="compositionally biased region" description="Low complexity" evidence="1">
    <location>
        <begin position="81"/>
        <end position="90"/>
    </location>
</feature>
<dbReference type="EMBL" id="CM000129">
    <property type="protein sequence ID" value="EAY94849.1"/>
    <property type="molecule type" value="Genomic_DNA"/>
</dbReference>
<feature type="region of interest" description="Disordered" evidence="1">
    <location>
        <begin position="136"/>
        <end position="156"/>
    </location>
</feature>
<feature type="region of interest" description="Disordered" evidence="1">
    <location>
        <begin position="1"/>
        <end position="104"/>
    </location>
</feature>
<dbReference type="AlphaFoldDB" id="A2XVI9"/>
<feature type="compositionally biased region" description="Low complexity" evidence="1">
    <location>
        <begin position="1"/>
        <end position="13"/>
    </location>
</feature>
<feature type="compositionally biased region" description="Low complexity" evidence="1">
    <location>
        <begin position="55"/>
        <end position="69"/>
    </location>
</feature>
<proteinExistence type="predicted"/>
<protein>
    <submittedName>
        <fullName evidence="2">Uncharacterized protein</fullName>
    </submittedName>
</protein>
<reference evidence="2 3" key="1">
    <citation type="journal article" date="2005" name="PLoS Biol.">
        <title>The genomes of Oryza sativa: a history of duplications.</title>
        <authorList>
            <person name="Yu J."/>
            <person name="Wang J."/>
            <person name="Lin W."/>
            <person name="Li S."/>
            <person name="Li H."/>
            <person name="Zhou J."/>
            <person name="Ni P."/>
            <person name="Dong W."/>
            <person name="Hu S."/>
            <person name="Zeng C."/>
            <person name="Zhang J."/>
            <person name="Zhang Y."/>
            <person name="Li R."/>
            <person name="Xu Z."/>
            <person name="Li S."/>
            <person name="Li X."/>
            <person name="Zheng H."/>
            <person name="Cong L."/>
            <person name="Lin L."/>
            <person name="Yin J."/>
            <person name="Geng J."/>
            <person name="Li G."/>
            <person name="Shi J."/>
            <person name="Liu J."/>
            <person name="Lv H."/>
            <person name="Li J."/>
            <person name="Wang J."/>
            <person name="Deng Y."/>
            <person name="Ran L."/>
            <person name="Shi X."/>
            <person name="Wang X."/>
            <person name="Wu Q."/>
            <person name="Li C."/>
            <person name="Ren X."/>
            <person name="Wang J."/>
            <person name="Wang X."/>
            <person name="Li D."/>
            <person name="Liu D."/>
            <person name="Zhang X."/>
            <person name="Ji Z."/>
            <person name="Zhao W."/>
            <person name="Sun Y."/>
            <person name="Zhang Z."/>
            <person name="Bao J."/>
            <person name="Han Y."/>
            <person name="Dong L."/>
            <person name="Ji J."/>
            <person name="Chen P."/>
            <person name="Wu S."/>
            <person name="Liu J."/>
            <person name="Xiao Y."/>
            <person name="Bu D."/>
            <person name="Tan J."/>
            <person name="Yang L."/>
            <person name="Ye C."/>
            <person name="Zhang J."/>
            <person name="Xu J."/>
            <person name="Zhou Y."/>
            <person name="Yu Y."/>
            <person name="Zhang B."/>
            <person name="Zhuang S."/>
            <person name="Wei H."/>
            <person name="Liu B."/>
            <person name="Lei M."/>
            <person name="Yu H."/>
            <person name="Li Y."/>
            <person name="Xu H."/>
            <person name="Wei S."/>
            <person name="He X."/>
            <person name="Fang L."/>
            <person name="Zhang Z."/>
            <person name="Zhang Y."/>
            <person name="Huang X."/>
            <person name="Su Z."/>
            <person name="Tong W."/>
            <person name="Li J."/>
            <person name="Tong Z."/>
            <person name="Li S."/>
            <person name="Ye J."/>
            <person name="Wang L."/>
            <person name="Fang L."/>
            <person name="Lei T."/>
            <person name="Chen C."/>
            <person name="Chen H."/>
            <person name="Xu Z."/>
            <person name="Li H."/>
            <person name="Huang H."/>
            <person name="Zhang F."/>
            <person name="Xu H."/>
            <person name="Li N."/>
            <person name="Zhao C."/>
            <person name="Li S."/>
            <person name="Dong L."/>
            <person name="Huang Y."/>
            <person name="Li L."/>
            <person name="Xi Y."/>
            <person name="Qi Q."/>
            <person name="Li W."/>
            <person name="Zhang B."/>
            <person name="Hu W."/>
            <person name="Zhang Y."/>
            <person name="Tian X."/>
            <person name="Jiao Y."/>
            <person name="Liang X."/>
            <person name="Jin J."/>
            <person name="Gao L."/>
            <person name="Zheng W."/>
            <person name="Hao B."/>
            <person name="Liu S."/>
            <person name="Wang W."/>
            <person name="Yuan L."/>
            <person name="Cao M."/>
            <person name="McDermott J."/>
            <person name="Samudrala R."/>
            <person name="Wang J."/>
            <person name="Wong G.K."/>
            <person name="Yang H."/>
        </authorList>
    </citation>
    <scope>NUCLEOTIDE SEQUENCE [LARGE SCALE GENOMIC DNA]</scope>
    <source>
        <strain evidence="3">cv. 93-11</strain>
    </source>
</reference>
<dbReference type="HOGENOM" id="CLU_1689610_0_0_1"/>
<dbReference type="Proteomes" id="UP000007015">
    <property type="component" value="Chromosome 4"/>
</dbReference>
<sequence length="156" mass="15724">MAAASAAPTSSAPKRPRRSPPCSTGAPSTGATAPPCSPARPRCSPSAAMTPMSTPRARMAATPAARLPASGRCGADLPRSGGAAAAGVAGCRHSSAAPRSVEPWERGDALAKHAKIAPAFHRRLDQAVADLAEAMASGTRRGLEEEPGRGCRTPTH</sequence>
<gene>
    <name evidence="2" type="ORF">OsI_16644</name>
</gene>
<keyword evidence="3" id="KW-1185">Reference proteome</keyword>
<accession>A2XVI9</accession>
<organism evidence="2 3">
    <name type="scientific">Oryza sativa subsp. indica</name>
    <name type="common">Rice</name>
    <dbReference type="NCBI Taxonomy" id="39946"/>
    <lineage>
        <taxon>Eukaryota</taxon>
        <taxon>Viridiplantae</taxon>
        <taxon>Streptophyta</taxon>
        <taxon>Embryophyta</taxon>
        <taxon>Tracheophyta</taxon>
        <taxon>Spermatophyta</taxon>
        <taxon>Magnoliopsida</taxon>
        <taxon>Liliopsida</taxon>
        <taxon>Poales</taxon>
        <taxon>Poaceae</taxon>
        <taxon>BOP clade</taxon>
        <taxon>Oryzoideae</taxon>
        <taxon>Oryzeae</taxon>
        <taxon>Oryzinae</taxon>
        <taxon>Oryza</taxon>
        <taxon>Oryza sativa</taxon>
    </lineage>
</organism>
<evidence type="ECO:0000256" key="1">
    <source>
        <dbReference type="SAM" id="MobiDB-lite"/>
    </source>
</evidence>
<evidence type="ECO:0000313" key="3">
    <source>
        <dbReference type="Proteomes" id="UP000007015"/>
    </source>
</evidence>
<feature type="compositionally biased region" description="Low complexity" evidence="1">
    <location>
        <begin position="39"/>
        <end position="48"/>
    </location>
</feature>
<name>A2XVI9_ORYSI</name>
<evidence type="ECO:0000313" key="2">
    <source>
        <dbReference type="EMBL" id="EAY94849.1"/>
    </source>
</evidence>
<dbReference type="Gramene" id="BGIOSGA014713-TA">
    <property type="protein sequence ID" value="BGIOSGA014713-PA"/>
    <property type="gene ID" value="BGIOSGA014713"/>
</dbReference>